<feature type="compositionally biased region" description="Basic and acidic residues" evidence="2">
    <location>
        <begin position="388"/>
        <end position="398"/>
    </location>
</feature>
<dbReference type="GO" id="GO:0003723">
    <property type="term" value="F:RNA binding"/>
    <property type="evidence" value="ECO:0007669"/>
    <property type="project" value="UniProtKB-UniRule"/>
</dbReference>
<feature type="region of interest" description="Disordered" evidence="2">
    <location>
        <begin position="351"/>
        <end position="398"/>
    </location>
</feature>
<protein>
    <submittedName>
        <fullName evidence="5">THUMP domain-containing protein 1 isoform X1</fullName>
    </submittedName>
</protein>
<dbReference type="SMART" id="SM00981">
    <property type="entry name" value="THUMP"/>
    <property type="match status" value="1"/>
</dbReference>
<dbReference type="PANTHER" id="PTHR13452">
    <property type="entry name" value="THUMP DOMAIN CONTAINING PROTEIN 1-RELATED"/>
    <property type="match status" value="1"/>
</dbReference>
<evidence type="ECO:0000259" key="3">
    <source>
        <dbReference type="PROSITE" id="PS51165"/>
    </source>
</evidence>
<dbReference type="InterPro" id="IPR040183">
    <property type="entry name" value="THUMPD1-like"/>
</dbReference>
<feature type="compositionally biased region" description="Basic and acidic residues" evidence="2">
    <location>
        <begin position="355"/>
        <end position="370"/>
    </location>
</feature>
<dbReference type="SUPFAM" id="SSF143437">
    <property type="entry name" value="THUMP domain-like"/>
    <property type="match status" value="1"/>
</dbReference>
<accession>A0A7E6EU03</accession>
<dbReference type="GO" id="GO:0006400">
    <property type="term" value="P:tRNA modification"/>
    <property type="evidence" value="ECO:0007669"/>
    <property type="project" value="InterPro"/>
</dbReference>
<evidence type="ECO:0000313" key="4">
    <source>
        <dbReference type="Proteomes" id="UP000515154"/>
    </source>
</evidence>
<organism evidence="4 5">
    <name type="scientific">Octopus sinensis</name>
    <name type="common">East Asian common octopus</name>
    <dbReference type="NCBI Taxonomy" id="2607531"/>
    <lineage>
        <taxon>Eukaryota</taxon>
        <taxon>Metazoa</taxon>
        <taxon>Spiralia</taxon>
        <taxon>Lophotrochozoa</taxon>
        <taxon>Mollusca</taxon>
        <taxon>Cephalopoda</taxon>
        <taxon>Coleoidea</taxon>
        <taxon>Octopodiformes</taxon>
        <taxon>Octopoda</taxon>
        <taxon>Incirrata</taxon>
        <taxon>Octopodidae</taxon>
        <taxon>Octopus</taxon>
    </lineage>
</organism>
<gene>
    <name evidence="5" type="primary">LOC115212397</name>
</gene>
<feature type="compositionally biased region" description="Acidic residues" evidence="2">
    <location>
        <begin position="126"/>
        <end position="142"/>
    </location>
</feature>
<dbReference type="RefSeq" id="XP_036358814.1">
    <property type="nucleotide sequence ID" value="XM_036502921.1"/>
</dbReference>
<feature type="region of interest" description="Disordered" evidence="2">
    <location>
        <begin position="118"/>
        <end position="142"/>
    </location>
</feature>
<evidence type="ECO:0000256" key="1">
    <source>
        <dbReference type="PROSITE-ProRule" id="PRU00529"/>
    </source>
</evidence>
<dbReference type="PANTHER" id="PTHR13452:SF10">
    <property type="entry name" value="THUMP DOMAIN-CONTAINING PROTEIN 1"/>
    <property type="match status" value="1"/>
</dbReference>
<keyword evidence="4" id="KW-1185">Reference proteome</keyword>
<name>A0A7E6EU03_9MOLL</name>
<reference evidence="5" key="1">
    <citation type="submission" date="2025-08" db="UniProtKB">
        <authorList>
            <consortium name="RefSeq"/>
        </authorList>
    </citation>
    <scope>IDENTIFICATION</scope>
</reference>
<keyword evidence="1" id="KW-0694">RNA-binding</keyword>
<evidence type="ECO:0000256" key="2">
    <source>
        <dbReference type="SAM" id="MobiDB-lite"/>
    </source>
</evidence>
<evidence type="ECO:0000313" key="5">
    <source>
        <dbReference type="RefSeq" id="XP_036358814.1"/>
    </source>
</evidence>
<dbReference type="Proteomes" id="UP000515154">
    <property type="component" value="Linkage group LG5"/>
</dbReference>
<dbReference type="CDD" id="cd11717">
    <property type="entry name" value="THUMP_THUMPD1_like"/>
    <property type="match status" value="1"/>
</dbReference>
<dbReference type="Pfam" id="PF02926">
    <property type="entry name" value="THUMP"/>
    <property type="match status" value="1"/>
</dbReference>
<proteinExistence type="predicted"/>
<dbReference type="InterPro" id="IPR004114">
    <property type="entry name" value="THUMP_dom"/>
</dbReference>
<dbReference type="AlphaFoldDB" id="A0A7E6EU03"/>
<sequence length="398" mass="44790">MLSILNRLNCLLGGVGPAKCYMCDTSPSSTDLVHGSSCILGCINIRMGGNDGPKSGCKRSRTYYKKCMYKKRKKWNSIDVGMRGFLVTCNRNESQAVKEMYNLLNEYADILYGPEHTEVTSKNLESNDDKEDSEESAGEIEDELEREVKALKEEKPAERRFQQVDSGTKNCLFIKTTLEKPCELIHHILGDIYQSQVQKTRYSLRVLPVSTICRIDLAEITKVATDLLDSYFSTPFGTTTTYGISFKARMSARVSRDDVIRNICQIIEEMNPLNKVNYSAPDFIVIVEFLKGFCCLSVVKDFYKFRKYNLQETAKALQRLAANQCETTEEQPNATALTESTPDTDIIHASTLAKSDSKNELSANSKDKSNINRSNCTEIQNDCNQSSEKSETETGEKV</sequence>
<dbReference type="Gene3D" id="3.30.2300.10">
    <property type="entry name" value="THUMP superfamily"/>
    <property type="match status" value="1"/>
</dbReference>
<dbReference type="PROSITE" id="PS51165">
    <property type="entry name" value="THUMP"/>
    <property type="match status" value="1"/>
</dbReference>
<feature type="compositionally biased region" description="Polar residues" evidence="2">
    <location>
        <begin position="371"/>
        <end position="385"/>
    </location>
</feature>
<feature type="domain" description="THUMP" evidence="3">
    <location>
        <begin position="191"/>
        <end position="300"/>
    </location>
</feature>